<dbReference type="Proteomes" id="UP001152888">
    <property type="component" value="Unassembled WGS sequence"/>
</dbReference>
<organism evidence="1 2">
    <name type="scientific">Acanthoscelides obtectus</name>
    <name type="common">Bean weevil</name>
    <name type="synonym">Bruchus obtectus</name>
    <dbReference type="NCBI Taxonomy" id="200917"/>
    <lineage>
        <taxon>Eukaryota</taxon>
        <taxon>Metazoa</taxon>
        <taxon>Ecdysozoa</taxon>
        <taxon>Arthropoda</taxon>
        <taxon>Hexapoda</taxon>
        <taxon>Insecta</taxon>
        <taxon>Pterygota</taxon>
        <taxon>Neoptera</taxon>
        <taxon>Endopterygota</taxon>
        <taxon>Coleoptera</taxon>
        <taxon>Polyphaga</taxon>
        <taxon>Cucujiformia</taxon>
        <taxon>Chrysomeloidea</taxon>
        <taxon>Chrysomelidae</taxon>
        <taxon>Bruchinae</taxon>
        <taxon>Bruchini</taxon>
        <taxon>Acanthoscelides</taxon>
    </lineage>
</organism>
<dbReference type="AlphaFoldDB" id="A0A9P0PZJ8"/>
<sequence length="90" mass="10853">MVSLEQRRFLLSCCFVPKLLSNQIDCREILLNLNFTVPRLNSRNYIMFYLLEASTNKMLKCFNEVSHLFDFDIRKHIYKRKILSYLNTVQ</sequence>
<accession>A0A9P0PZJ8</accession>
<dbReference type="OrthoDB" id="8583677at2759"/>
<comment type="caution">
    <text evidence="1">The sequence shown here is derived from an EMBL/GenBank/DDBJ whole genome shotgun (WGS) entry which is preliminary data.</text>
</comment>
<gene>
    <name evidence="1" type="ORF">ACAOBT_LOCUS28283</name>
</gene>
<evidence type="ECO:0000313" key="1">
    <source>
        <dbReference type="EMBL" id="CAH2004997.1"/>
    </source>
</evidence>
<dbReference type="EMBL" id="CAKOFQ010007615">
    <property type="protein sequence ID" value="CAH2004997.1"/>
    <property type="molecule type" value="Genomic_DNA"/>
</dbReference>
<name>A0A9P0PZJ8_ACAOB</name>
<keyword evidence="2" id="KW-1185">Reference proteome</keyword>
<reference evidence="1" key="1">
    <citation type="submission" date="2022-03" db="EMBL/GenBank/DDBJ databases">
        <authorList>
            <person name="Sayadi A."/>
        </authorList>
    </citation>
    <scope>NUCLEOTIDE SEQUENCE</scope>
</reference>
<evidence type="ECO:0000313" key="2">
    <source>
        <dbReference type="Proteomes" id="UP001152888"/>
    </source>
</evidence>
<proteinExistence type="predicted"/>
<protein>
    <submittedName>
        <fullName evidence="1">Uncharacterized protein</fullName>
    </submittedName>
</protein>